<comment type="catalytic activity">
    <reaction evidence="7">
        <text>Couples ATP hydrolysis with the unwinding of duplex DNA by translocating in the 3'-5' direction.</text>
        <dbReference type="EC" id="5.6.2.4"/>
    </reaction>
</comment>
<evidence type="ECO:0000256" key="5">
    <source>
        <dbReference type="ARBA" id="ARBA00022840"/>
    </source>
</evidence>
<dbReference type="InterPro" id="IPR027417">
    <property type="entry name" value="P-loop_NTPase"/>
</dbReference>
<dbReference type="Pfam" id="PF16203">
    <property type="entry name" value="ERCC3_RAD25_C"/>
    <property type="match status" value="1"/>
</dbReference>
<dbReference type="PROSITE" id="PS51192">
    <property type="entry name" value="HELICASE_ATP_BIND_1"/>
    <property type="match status" value="1"/>
</dbReference>
<keyword evidence="3" id="KW-0378">Hydrolase</keyword>
<dbReference type="AlphaFoldDB" id="A0A286U3C1"/>
<dbReference type="Pfam" id="PF13625">
    <property type="entry name" value="Helicase_C_3"/>
    <property type="match status" value="1"/>
</dbReference>
<dbReference type="GO" id="GO:0043138">
    <property type="term" value="F:3'-5' DNA helicase activity"/>
    <property type="evidence" value="ECO:0007669"/>
    <property type="project" value="UniProtKB-EC"/>
</dbReference>
<comment type="catalytic activity">
    <reaction evidence="9">
        <text>ATP + H2O = ADP + phosphate + H(+)</text>
        <dbReference type="Rhea" id="RHEA:13065"/>
        <dbReference type="ChEBI" id="CHEBI:15377"/>
        <dbReference type="ChEBI" id="CHEBI:15378"/>
        <dbReference type="ChEBI" id="CHEBI:30616"/>
        <dbReference type="ChEBI" id="CHEBI:43474"/>
        <dbReference type="ChEBI" id="CHEBI:456216"/>
        <dbReference type="EC" id="5.6.2.4"/>
    </reaction>
</comment>
<comment type="caution">
    <text evidence="12">The sequence shown here is derived from an EMBL/GenBank/DDBJ whole genome shotgun (WGS) entry which is preliminary data.</text>
</comment>
<dbReference type="InterPro" id="IPR032830">
    <property type="entry name" value="XPB/Ssl2_N"/>
</dbReference>
<dbReference type="GO" id="GO:0003677">
    <property type="term" value="F:DNA binding"/>
    <property type="evidence" value="ECO:0007669"/>
    <property type="project" value="InterPro"/>
</dbReference>
<keyword evidence="13" id="KW-1185">Reference proteome</keyword>
<dbReference type="Gene3D" id="3.40.50.300">
    <property type="entry name" value="P-loop containing nucleotide triphosphate hydrolases"/>
    <property type="match status" value="2"/>
</dbReference>
<dbReference type="InterPro" id="IPR014001">
    <property type="entry name" value="Helicase_ATP-bd"/>
</dbReference>
<accession>A0A286U3C1</accession>
<evidence type="ECO:0000313" key="13">
    <source>
        <dbReference type="Proteomes" id="UP000218542"/>
    </source>
</evidence>
<dbReference type="Proteomes" id="UP000218542">
    <property type="component" value="Unassembled WGS sequence"/>
</dbReference>
<dbReference type="NCBIfam" id="NF045503">
    <property type="entry name" value="repair_heli_XPB"/>
    <property type="match status" value="1"/>
</dbReference>
<dbReference type="InterPro" id="IPR050615">
    <property type="entry name" value="ATP-dep_DNA_Helicase"/>
</dbReference>
<dbReference type="PANTHER" id="PTHR11274:SF0">
    <property type="entry name" value="GENERAL TRANSCRIPTION AND DNA REPAIR FACTOR IIH HELICASE SUBUNIT XPB"/>
    <property type="match status" value="1"/>
</dbReference>
<evidence type="ECO:0000256" key="8">
    <source>
        <dbReference type="ARBA" id="ARBA00034808"/>
    </source>
</evidence>
<evidence type="ECO:0000256" key="4">
    <source>
        <dbReference type="ARBA" id="ARBA00022806"/>
    </source>
</evidence>
<evidence type="ECO:0000259" key="10">
    <source>
        <dbReference type="PROSITE" id="PS51192"/>
    </source>
</evidence>
<proteinExistence type="inferred from homology"/>
<dbReference type="CDD" id="cd18789">
    <property type="entry name" value="SF2_C_XPB"/>
    <property type="match status" value="1"/>
</dbReference>
<keyword evidence="2" id="KW-0547">Nucleotide-binding</keyword>
<dbReference type="EC" id="5.6.2.4" evidence="8"/>
<name>A0A286U3C1_9BACT</name>
<dbReference type="Pfam" id="PF04851">
    <property type="entry name" value="ResIII"/>
    <property type="match status" value="1"/>
</dbReference>
<evidence type="ECO:0000256" key="1">
    <source>
        <dbReference type="ARBA" id="ARBA00006637"/>
    </source>
</evidence>
<dbReference type="InterPro" id="IPR001650">
    <property type="entry name" value="Helicase_C-like"/>
</dbReference>
<organism evidence="12 13">
    <name type="scientific">Candidatus Scalindua japonica</name>
    <dbReference type="NCBI Taxonomy" id="1284222"/>
    <lineage>
        <taxon>Bacteria</taxon>
        <taxon>Pseudomonadati</taxon>
        <taxon>Planctomycetota</taxon>
        <taxon>Candidatus Brocadiia</taxon>
        <taxon>Candidatus Brocadiales</taxon>
        <taxon>Candidatus Scalinduaceae</taxon>
        <taxon>Candidatus Scalindua</taxon>
    </lineage>
</organism>
<evidence type="ECO:0000256" key="2">
    <source>
        <dbReference type="ARBA" id="ARBA00022741"/>
    </source>
</evidence>
<dbReference type="EMBL" id="BAOS01000036">
    <property type="protein sequence ID" value="GAX62636.1"/>
    <property type="molecule type" value="Genomic_DNA"/>
</dbReference>
<dbReference type="OrthoDB" id="9802848at2"/>
<dbReference type="InterPro" id="IPR006935">
    <property type="entry name" value="Helicase/UvrB_N"/>
</dbReference>
<evidence type="ECO:0000256" key="9">
    <source>
        <dbReference type="ARBA" id="ARBA00048988"/>
    </source>
</evidence>
<dbReference type="PROSITE" id="PS51194">
    <property type="entry name" value="HELICASE_CTER"/>
    <property type="match status" value="1"/>
</dbReference>
<evidence type="ECO:0000259" key="11">
    <source>
        <dbReference type="PROSITE" id="PS51194"/>
    </source>
</evidence>
<dbReference type="SMART" id="SM00487">
    <property type="entry name" value="DEXDc"/>
    <property type="match status" value="1"/>
</dbReference>
<dbReference type="SMART" id="SM00490">
    <property type="entry name" value="HELICc"/>
    <property type="match status" value="1"/>
</dbReference>
<feature type="domain" description="Helicase C-terminal" evidence="11">
    <location>
        <begin position="414"/>
        <end position="564"/>
    </location>
</feature>
<keyword evidence="4" id="KW-0347">Helicase</keyword>
<dbReference type="SUPFAM" id="SSF52540">
    <property type="entry name" value="P-loop containing nucleoside triphosphate hydrolases"/>
    <property type="match status" value="2"/>
</dbReference>
<sequence length="576" mass="66017">MNYNPENPMIVQSDKTILLEVDHQRYEDARDELVRFAELEKSPEHIHTYRITPLSLWNAASSGVTNDTILEIFNKYSKYDVPQNIVEDVKDNISRYGKLKLIKRDGQFLITSQDQYLITEITHNKHVIPLIKQQLNQLEFTIAPLNRGHIKQVLIKIGFPVEDVAGYDDGEAITFTLREDLLASNLPFTMREYQREAIDVFYAGGEATGGNGVLVLPCGAGKTILGIAVMEKYQYQTLILATNITALRQWRDEIIDKTSLCADDIGEYSGEKKEIKPITITTYQIMTFRKKQEEGFPHLELFNKQNWGLIIYDEVHLLPAPVFRTTAEIQSKRRLGLTATLVREDGLEDDVFSLIGPKKYDVPWKVLEKQGWIAEAVCTEIRIPLAEELRMEYAVAELREKFRISSENPLKNDIIKQLLKKHDSDNVLVIGQYISQLKRISTELDAPIITGKTSNLEREKLYGEFKSGTLKVLIVSKVANFAINLPDANVAIQVSGTFGSRQEEAQRLGRILRPKQGENRAHFYSLITRDTRDQDFAVKRQLFLTEQGYQYEIHDYEDILKKNYAKQKGDIKDVTL</sequence>
<gene>
    <name evidence="12" type="ORF">SCALIN_C36_0025</name>
</gene>
<evidence type="ECO:0000256" key="6">
    <source>
        <dbReference type="ARBA" id="ARBA00023235"/>
    </source>
</evidence>
<keyword evidence="6" id="KW-0413">Isomerase</keyword>
<protein>
    <recommendedName>
        <fullName evidence="8">DNA 3'-5' helicase</fullName>
        <ecNumber evidence="8">5.6.2.4</ecNumber>
    </recommendedName>
</protein>
<dbReference type="GO" id="GO:0016787">
    <property type="term" value="F:hydrolase activity"/>
    <property type="evidence" value="ECO:0007669"/>
    <property type="project" value="UniProtKB-KW"/>
</dbReference>
<evidence type="ECO:0000256" key="7">
    <source>
        <dbReference type="ARBA" id="ARBA00034617"/>
    </source>
</evidence>
<evidence type="ECO:0000313" key="12">
    <source>
        <dbReference type="EMBL" id="GAX62636.1"/>
    </source>
</evidence>
<keyword evidence="5" id="KW-0067">ATP-binding</keyword>
<comment type="similarity">
    <text evidence="1">Belongs to the helicase family. RAD25/XPB subfamily.</text>
</comment>
<dbReference type="PRINTS" id="PR00851">
    <property type="entry name" value="XRODRMPGMNTB"/>
</dbReference>
<evidence type="ECO:0000256" key="3">
    <source>
        <dbReference type="ARBA" id="ARBA00022801"/>
    </source>
</evidence>
<dbReference type="GO" id="GO:0005524">
    <property type="term" value="F:ATP binding"/>
    <property type="evidence" value="ECO:0007669"/>
    <property type="project" value="UniProtKB-KW"/>
</dbReference>
<feature type="domain" description="Helicase ATP-binding" evidence="10">
    <location>
        <begin position="203"/>
        <end position="359"/>
    </location>
</feature>
<dbReference type="PANTHER" id="PTHR11274">
    <property type="entry name" value="RAD25/XP-B DNA REPAIR HELICASE"/>
    <property type="match status" value="1"/>
</dbReference>
<dbReference type="InterPro" id="IPR032438">
    <property type="entry name" value="ERCC3_RAD25_C"/>
</dbReference>
<reference evidence="13" key="1">
    <citation type="journal article" date="2017" name="Environ. Microbiol. Rep.">
        <title>Genetic Diversity of Marine Anaerobic Ammonium-Oxidizing Bacteria as Revealed by Genomic and Proteomic Analyses of 'Candidatus Scalindua japonica'.</title>
        <authorList>
            <person name="Oshiki M."/>
            <person name="Mizuto K."/>
            <person name="Kimura Z."/>
            <person name="Kindaichi T."/>
            <person name="Satoh H."/>
            <person name="Okabe S."/>
        </authorList>
    </citation>
    <scope>NUCLEOTIDE SEQUENCE [LARGE SCALE GENOMIC DNA]</scope>
    <source>
        <strain evidence="13">husup-a2</strain>
    </source>
</reference>
<dbReference type="RefSeq" id="WP_096896027.1">
    <property type="nucleotide sequence ID" value="NZ_BAOS01000036.1"/>
</dbReference>